<dbReference type="InterPro" id="IPR051020">
    <property type="entry name" value="ALDH-related_metabolic_enz"/>
</dbReference>
<dbReference type="PROSITE" id="PS00687">
    <property type="entry name" value="ALDEHYDE_DEHYDR_GLU"/>
    <property type="match status" value="1"/>
</dbReference>
<proteinExistence type="inferred from homology"/>
<dbReference type="InterPro" id="IPR016161">
    <property type="entry name" value="Ald_DH/histidinol_DH"/>
</dbReference>
<evidence type="ECO:0000256" key="2">
    <source>
        <dbReference type="ARBA" id="ARBA00023002"/>
    </source>
</evidence>
<dbReference type="InterPro" id="IPR016162">
    <property type="entry name" value="Ald_DH_N"/>
</dbReference>
<dbReference type="Gene3D" id="3.40.309.10">
    <property type="entry name" value="Aldehyde Dehydrogenase, Chain A, domain 2"/>
    <property type="match status" value="1"/>
</dbReference>
<dbReference type="KEGG" id="mefw:F1737_02695"/>
<dbReference type="Gene3D" id="3.40.605.10">
    <property type="entry name" value="Aldehyde Dehydrogenase, Chain A, domain 1"/>
    <property type="match status" value="1"/>
</dbReference>
<keyword evidence="2 4" id="KW-0560">Oxidoreductase</keyword>
<evidence type="ECO:0000259" key="5">
    <source>
        <dbReference type="Pfam" id="PF00171"/>
    </source>
</evidence>
<feature type="active site" evidence="3">
    <location>
        <position position="248"/>
    </location>
</feature>
<dbReference type="Proteomes" id="UP001301797">
    <property type="component" value="Chromosome"/>
</dbReference>
<gene>
    <name evidence="6" type="ORF">F1737_02695</name>
</gene>
<dbReference type="InterPro" id="IPR015590">
    <property type="entry name" value="Aldehyde_DH_dom"/>
</dbReference>
<dbReference type="PANTHER" id="PTHR42991:SF1">
    <property type="entry name" value="ALDEHYDE DEHYDROGENASE"/>
    <property type="match status" value="1"/>
</dbReference>
<keyword evidence="7" id="KW-1185">Reference proteome</keyword>
<dbReference type="AlphaFoldDB" id="A0AA97FA82"/>
<dbReference type="InterPro" id="IPR016163">
    <property type="entry name" value="Ald_DH_C"/>
</dbReference>
<evidence type="ECO:0000313" key="6">
    <source>
        <dbReference type="EMBL" id="WOF15670.1"/>
    </source>
</evidence>
<accession>A0AA97FA82</accession>
<name>A0AA97FA82_9EURY</name>
<evidence type="ECO:0000256" key="3">
    <source>
        <dbReference type="PROSITE-ProRule" id="PRU10007"/>
    </source>
</evidence>
<dbReference type="InterPro" id="IPR029510">
    <property type="entry name" value="Ald_DH_CS_GLU"/>
</dbReference>
<dbReference type="GO" id="GO:0008911">
    <property type="term" value="F:lactaldehyde dehydrogenase (NAD+) activity"/>
    <property type="evidence" value="ECO:0007669"/>
    <property type="project" value="TreeGrafter"/>
</dbReference>
<evidence type="ECO:0000313" key="7">
    <source>
        <dbReference type="Proteomes" id="UP001301797"/>
    </source>
</evidence>
<reference evidence="6 7" key="1">
    <citation type="submission" date="2019-09" db="EMBL/GenBank/DDBJ databases">
        <title>The complete genome of Methanoplanus sp. FWC-SCC4.</title>
        <authorList>
            <person name="Chen S.-C."/>
            <person name="Zhou Y.-Z."/>
            <person name="Lai M.-C."/>
        </authorList>
    </citation>
    <scope>NUCLEOTIDE SEQUENCE [LARGE SCALE GENOMIC DNA]</scope>
    <source>
        <strain evidence="6 7">FWC-SCC4</strain>
    </source>
</reference>
<comment type="similarity">
    <text evidence="1 4">Belongs to the aldehyde dehydrogenase family.</text>
</comment>
<dbReference type="Pfam" id="PF00171">
    <property type="entry name" value="Aldedh"/>
    <property type="match status" value="1"/>
</dbReference>
<dbReference type="PANTHER" id="PTHR42991">
    <property type="entry name" value="ALDEHYDE DEHYDROGENASE"/>
    <property type="match status" value="1"/>
</dbReference>
<evidence type="ECO:0000256" key="1">
    <source>
        <dbReference type="ARBA" id="ARBA00009986"/>
    </source>
</evidence>
<organism evidence="6 7">
    <name type="scientific">Methanochimaera problematica</name>
    <dbReference type="NCBI Taxonomy" id="2609417"/>
    <lineage>
        <taxon>Archaea</taxon>
        <taxon>Methanobacteriati</taxon>
        <taxon>Methanobacteriota</taxon>
        <taxon>Stenosarchaea group</taxon>
        <taxon>Methanomicrobia</taxon>
        <taxon>Methanomicrobiales</taxon>
        <taxon>Methanomicrobiaceae</taxon>
        <taxon>Methanochimaera</taxon>
    </lineage>
</organism>
<dbReference type="SUPFAM" id="SSF53720">
    <property type="entry name" value="ALDH-like"/>
    <property type="match status" value="1"/>
</dbReference>
<dbReference type="EMBL" id="CP043875">
    <property type="protein sequence ID" value="WOF15670.1"/>
    <property type="molecule type" value="Genomic_DNA"/>
</dbReference>
<evidence type="ECO:0000256" key="4">
    <source>
        <dbReference type="RuleBase" id="RU003345"/>
    </source>
</evidence>
<protein>
    <submittedName>
        <fullName evidence="6">Aldehyde dehydrogenase family protein</fullName>
    </submittedName>
</protein>
<sequence length="475" mass="51753">MTSPLEFIVGGDLRKSDETQDVIYPYTNRPYRAVFLADEKDAEDALECSAQGFLRTKKLSGYQKKEILDKLAGLIEQNQKEFVEILIKEGGKVRDLATAEVSRAVETLKISAEESVRLGGSLIPLDRTKAGEGHIGITRRFPVGPVLAITPFNYPLNLACHKIGPAIAAGNSFILKPASKTPISALLFGKLIIEAGYPKDAVNVIPCKTSIAEKMVSDERIRFLSFTGSPDVGWYLKSIAPKKKVALELGGNAAVIVHNDADIEIASRKIAVGALANAGQVCISVQRIFVQNDIYKKFIDALKSSMERIEFGDPEESGVILGPMISEDAASFAYEKVDESVFMGANITMGGSISGARFPPTILEKTTPEMSVNSTEIFAPVVSVRGYDEFEEALKYANESKYGLQTGIFTRDIGRVIKAFENAETGGVIINEIPSFRVDCMPYGGIKMSGTGREGPRYAIMEMTEEKLLVLNNLQ</sequence>
<feature type="domain" description="Aldehyde dehydrogenase" evidence="5">
    <location>
        <begin position="16"/>
        <end position="467"/>
    </location>
</feature>